<dbReference type="PANTHER" id="PTHR47861">
    <property type="entry name" value="FKBP-TYPE PEPTIDYL-PROLYL CIS-TRANS ISOMERASE SLYD"/>
    <property type="match status" value="1"/>
</dbReference>
<evidence type="ECO:0000259" key="11">
    <source>
        <dbReference type="PROSITE" id="PS50059"/>
    </source>
</evidence>
<organism evidence="12 13">
    <name type="scientific">Motilimonas pumila</name>
    <dbReference type="NCBI Taxonomy" id="2303987"/>
    <lineage>
        <taxon>Bacteria</taxon>
        <taxon>Pseudomonadati</taxon>
        <taxon>Pseudomonadota</taxon>
        <taxon>Gammaproteobacteria</taxon>
        <taxon>Alteromonadales</taxon>
        <taxon>Alteromonadales genera incertae sedis</taxon>
        <taxon>Motilimonas</taxon>
    </lineage>
</organism>
<accession>A0A418YCC5</accession>
<dbReference type="OrthoDB" id="9808891at2"/>
<dbReference type="PANTHER" id="PTHR47861:SF3">
    <property type="entry name" value="FKBP-TYPE PEPTIDYL-PROLYL CIS-TRANS ISOMERASE SLYD"/>
    <property type="match status" value="1"/>
</dbReference>
<keyword evidence="7 9" id="KW-0413">Isomerase</keyword>
<comment type="similarity">
    <text evidence="3 10">Belongs to the FKBP-type PPIase family.</text>
</comment>
<dbReference type="SUPFAM" id="SSF54534">
    <property type="entry name" value="FKBP-like"/>
    <property type="match status" value="1"/>
</dbReference>
<dbReference type="InterPro" id="IPR046357">
    <property type="entry name" value="PPIase_dom_sf"/>
</dbReference>
<evidence type="ECO:0000256" key="6">
    <source>
        <dbReference type="ARBA" id="ARBA00023186"/>
    </source>
</evidence>
<evidence type="ECO:0000256" key="8">
    <source>
        <dbReference type="ARBA" id="ARBA00037071"/>
    </source>
</evidence>
<dbReference type="PROSITE" id="PS50059">
    <property type="entry name" value="FKBP_PPIASE"/>
    <property type="match status" value="1"/>
</dbReference>
<dbReference type="EC" id="5.2.1.8" evidence="10"/>
<evidence type="ECO:0000313" key="13">
    <source>
        <dbReference type="Proteomes" id="UP000283255"/>
    </source>
</evidence>
<dbReference type="GO" id="GO:0042026">
    <property type="term" value="P:protein refolding"/>
    <property type="evidence" value="ECO:0007669"/>
    <property type="project" value="UniProtKB-ARBA"/>
</dbReference>
<comment type="catalytic activity">
    <reaction evidence="1 9 10">
        <text>[protein]-peptidylproline (omega=180) = [protein]-peptidylproline (omega=0)</text>
        <dbReference type="Rhea" id="RHEA:16237"/>
        <dbReference type="Rhea" id="RHEA-COMP:10747"/>
        <dbReference type="Rhea" id="RHEA-COMP:10748"/>
        <dbReference type="ChEBI" id="CHEBI:83833"/>
        <dbReference type="ChEBI" id="CHEBI:83834"/>
        <dbReference type="EC" id="5.2.1.8"/>
    </reaction>
</comment>
<gene>
    <name evidence="12" type="ORF">D1Z90_14655</name>
</gene>
<dbReference type="GO" id="GO:0005737">
    <property type="term" value="C:cytoplasm"/>
    <property type="evidence" value="ECO:0007669"/>
    <property type="project" value="UniProtKB-SubCell"/>
</dbReference>
<comment type="subcellular location">
    <subcellularLocation>
        <location evidence="2">Cytoplasm</location>
    </subcellularLocation>
</comment>
<dbReference type="AlphaFoldDB" id="A0A418YCC5"/>
<evidence type="ECO:0000256" key="10">
    <source>
        <dbReference type="RuleBase" id="RU003915"/>
    </source>
</evidence>
<evidence type="ECO:0000256" key="9">
    <source>
        <dbReference type="PROSITE-ProRule" id="PRU00277"/>
    </source>
</evidence>
<evidence type="ECO:0000256" key="3">
    <source>
        <dbReference type="ARBA" id="ARBA00006577"/>
    </source>
</evidence>
<dbReference type="GO" id="GO:0003755">
    <property type="term" value="F:peptidyl-prolyl cis-trans isomerase activity"/>
    <property type="evidence" value="ECO:0007669"/>
    <property type="project" value="UniProtKB-UniRule"/>
</dbReference>
<keyword evidence="13" id="KW-1185">Reference proteome</keyword>
<dbReference type="RefSeq" id="WP_119911533.1">
    <property type="nucleotide sequence ID" value="NZ_QZCH01000020.1"/>
</dbReference>
<comment type="caution">
    <text evidence="12">The sequence shown here is derived from an EMBL/GenBank/DDBJ whole genome shotgun (WGS) entry which is preliminary data.</text>
</comment>
<name>A0A418YCC5_9GAMM</name>
<keyword evidence="4" id="KW-0963">Cytoplasm</keyword>
<proteinExistence type="inferred from homology"/>
<evidence type="ECO:0000256" key="1">
    <source>
        <dbReference type="ARBA" id="ARBA00000971"/>
    </source>
</evidence>
<reference evidence="12 13" key="1">
    <citation type="submission" date="2018-09" db="EMBL/GenBank/DDBJ databases">
        <authorList>
            <person name="Wang F."/>
        </authorList>
    </citation>
    <scope>NUCLEOTIDE SEQUENCE [LARGE SCALE GENOMIC DNA]</scope>
    <source>
        <strain evidence="12 13">PLHSC7-2</strain>
    </source>
</reference>
<evidence type="ECO:0000256" key="5">
    <source>
        <dbReference type="ARBA" id="ARBA00023110"/>
    </source>
</evidence>
<evidence type="ECO:0000256" key="7">
    <source>
        <dbReference type="ARBA" id="ARBA00023235"/>
    </source>
</evidence>
<keyword evidence="6" id="KW-0143">Chaperone</keyword>
<dbReference type="EMBL" id="QZCH01000020">
    <property type="protein sequence ID" value="RJG42181.1"/>
    <property type="molecule type" value="Genomic_DNA"/>
</dbReference>
<dbReference type="InterPro" id="IPR001179">
    <property type="entry name" value="PPIase_FKBP_dom"/>
</dbReference>
<dbReference type="Gene3D" id="3.10.50.40">
    <property type="match status" value="1"/>
</dbReference>
<dbReference type="Pfam" id="PF00254">
    <property type="entry name" value="FKBP_C"/>
    <property type="match status" value="1"/>
</dbReference>
<evidence type="ECO:0000256" key="4">
    <source>
        <dbReference type="ARBA" id="ARBA00022490"/>
    </source>
</evidence>
<feature type="domain" description="PPIase FKBP-type" evidence="11">
    <location>
        <begin position="4"/>
        <end position="70"/>
    </location>
</feature>
<evidence type="ECO:0000256" key="2">
    <source>
        <dbReference type="ARBA" id="ARBA00004496"/>
    </source>
</evidence>
<evidence type="ECO:0000313" key="12">
    <source>
        <dbReference type="EMBL" id="RJG42181.1"/>
    </source>
</evidence>
<dbReference type="Proteomes" id="UP000283255">
    <property type="component" value="Unassembled WGS sequence"/>
</dbReference>
<sequence>MNITKDAVVQFAYELTDQAGTVLESSQGESIAYLHGHNNMLSGIEKALEGKAADEQINVTLAPEEAYGERKEDAEQRVSVKHLQGAKVWKPGMVAQINTEQGPRQVTVIKAGKFMVTVDTNHPFAGKTVTFDLTVKQVRPATEEELSHKHAHGEGGHQH</sequence>
<reference evidence="12 13" key="2">
    <citation type="submission" date="2019-01" db="EMBL/GenBank/DDBJ databases">
        <title>Motilimonas pumilus sp. nov., isolated from the gut of sea cucumber (Apostichopus japonicus).</title>
        <authorList>
            <person name="Wang F.-Q."/>
            <person name="Ren L.-H."/>
            <person name="Lin Y.-W."/>
            <person name="Sun G.-H."/>
            <person name="Du Z.-J."/>
            <person name="Zhao J.-X."/>
            <person name="Liu X.-J."/>
            <person name="Liu L.-J."/>
        </authorList>
    </citation>
    <scope>NUCLEOTIDE SEQUENCE [LARGE SCALE GENOMIC DNA]</scope>
    <source>
        <strain evidence="12 13">PLHSC7-2</strain>
    </source>
</reference>
<keyword evidence="5 9" id="KW-0697">Rotamase</keyword>
<protein>
    <recommendedName>
        <fullName evidence="10">Peptidyl-prolyl cis-trans isomerase</fullName>
        <ecNumber evidence="10">5.2.1.8</ecNumber>
    </recommendedName>
</protein>
<comment type="function">
    <text evidence="8">Also involved in hydrogenase metallocenter assembly, probably by participating in the nickel insertion step. This function in hydrogenase biosynthesis requires chaperone activity and the presence of the metal-binding domain, but not PPIase activity.</text>
</comment>